<evidence type="ECO:0000256" key="4">
    <source>
        <dbReference type="ARBA" id="ARBA00023210"/>
    </source>
</evidence>
<dbReference type="NCBIfam" id="TIGR00065">
    <property type="entry name" value="ftsZ"/>
    <property type="match status" value="1"/>
</dbReference>
<keyword evidence="5 7" id="KW-0131">Cell cycle</keyword>
<keyword evidence="5 7" id="KW-0132">Cell division</keyword>
<dbReference type="PANTHER" id="PTHR30314:SF3">
    <property type="entry name" value="MITOCHONDRIAL DIVISION PROTEIN FSZA"/>
    <property type="match status" value="1"/>
</dbReference>
<keyword evidence="12" id="KW-1185">Reference proteome</keyword>
<evidence type="ECO:0000313" key="11">
    <source>
        <dbReference type="EMBL" id="MFC6038250.1"/>
    </source>
</evidence>
<accession>A0ABW1L3L3</accession>
<dbReference type="Gene3D" id="3.40.50.1440">
    <property type="entry name" value="Tubulin/FtsZ, GTPase domain"/>
    <property type="match status" value="1"/>
</dbReference>
<reference evidence="12" key="1">
    <citation type="journal article" date="2019" name="Int. J. Syst. Evol. Microbiol.">
        <title>The Global Catalogue of Microorganisms (GCM) 10K type strain sequencing project: providing services to taxonomists for standard genome sequencing and annotation.</title>
        <authorList>
            <consortium name="The Broad Institute Genomics Platform"/>
            <consortium name="The Broad Institute Genome Sequencing Center for Infectious Disease"/>
            <person name="Wu L."/>
            <person name="Ma J."/>
        </authorList>
    </citation>
    <scope>NUCLEOTIDE SEQUENCE [LARGE SCALE GENOMIC DNA]</scope>
    <source>
        <strain evidence="12">CCUG 54527</strain>
    </source>
</reference>
<dbReference type="Pfam" id="PF12327">
    <property type="entry name" value="FtsZ_C"/>
    <property type="match status" value="1"/>
</dbReference>
<feature type="binding site" evidence="5">
    <location>
        <position position="187"/>
    </location>
    <ligand>
        <name>GTP</name>
        <dbReference type="ChEBI" id="CHEBI:37565"/>
    </ligand>
</feature>
<dbReference type="InterPro" id="IPR024757">
    <property type="entry name" value="FtsZ_C"/>
</dbReference>
<dbReference type="InterPro" id="IPR036525">
    <property type="entry name" value="Tubulin/FtsZ_GTPase_sf"/>
</dbReference>
<dbReference type="SMART" id="SM00865">
    <property type="entry name" value="Tubulin_C"/>
    <property type="match status" value="1"/>
</dbReference>
<dbReference type="Proteomes" id="UP001596170">
    <property type="component" value="Unassembled WGS sequence"/>
</dbReference>
<dbReference type="Pfam" id="PF00091">
    <property type="entry name" value="Tubulin"/>
    <property type="match status" value="1"/>
</dbReference>
<feature type="region of interest" description="Disordered" evidence="8">
    <location>
        <begin position="319"/>
        <end position="395"/>
    </location>
</feature>
<comment type="similarity">
    <text evidence="1 5 7">Belongs to the FtsZ family.</text>
</comment>
<proteinExistence type="inferred from homology"/>
<protein>
    <recommendedName>
        <fullName evidence="5 6">Cell division protein FtsZ</fullName>
    </recommendedName>
</protein>
<dbReference type="CDD" id="cd02201">
    <property type="entry name" value="FtsZ_type1"/>
    <property type="match status" value="1"/>
</dbReference>
<keyword evidence="3 5" id="KW-0342">GTP-binding</keyword>
<dbReference type="InterPro" id="IPR018316">
    <property type="entry name" value="Tubulin/FtsZ_2-layer-sand-dom"/>
</dbReference>
<comment type="subcellular location">
    <subcellularLocation>
        <location evidence="5">Cytoplasm</location>
    </subcellularLocation>
    <text evidence="5">Assembles at midcell at the inner surface of the cytoplasmic membrane.</text>
</comment>
<evidence type="ECO:0000256" key="3">
    <source>
        <dbReference type="ARBA" id="ARBA00023134"/>
    </source>
</evidence>
<feature type="binding site" evidence="5">
    <location>
        <begin position="108"/>
        <end position="110"/>
    </location>
    <ligand>
        <name>GTP</name>
        <dbReference type="ChEBI" id="CHEBI:37565"/>
    </ligand>
</feature>
<evidence type="ECO:0000256" key="2">
    <source>
        <dbReference type="ARBA" id="ARBA00022741"/>
    </source>
</evidence>
<feature type="domain" description="Tubulin/FtsZ GTPase" evidence="9">
    <location>
        <begin position="13"/>
        <end position="205"/>
    </location>
</feature>
<comment type="caution">
    <text evidence="11">The sequence shown here is derived from an EMBL/GenBank/DDBJ whole genome shotgun (WGS) entry which is preliminary data.</text>
</comment>
<dbReference type="Gene3D" id="3.30.1330.20">
    <property type="entry name" value="Tubulin/FtsZ, C-terminal domain"/>
    <property type="match status" value="1"/>
</dbReference>
<evidence type="ECO:0000313" key="12">
    <source>
        <dbReference type="Proteomes" id="UP001596170"/>
    </source>
</evidence>
<evidence type="ECO:0000256" key="6">
    <source>
        <dbReference type="NCBIfam" id="TIGR00065"/>
    </source>
</evidence>
<evidence type="ECO:0000256" key="7">
    <source>
        <dbReference type="RuleBase" id="RU000631"/>
    </source>
</evidence>
<evidence type="ECO:0000259" key="9">
    <source>
        <dbReference type="SMART" id="SM00864"/>
    </source>
</evidence>
<evidence type="ECO:0000256" key="5">
    <source>
        <dbReference type="HAMAP-Rule" id="MF_00909"/>
    </source>
</evidence>
<keyword evidence="5" id="KW-0963">Cytoplasm</keyword>
<feature type="binding site" evidence="5">
    <location>
        <begin position="21"/>
        <end position="25"/>
    </location>
    <ligand>
        <name>GTP</name>
        <dbReference type="ChEBI" id="CHEBI:37565"/>
    </ligand>
</feature>
<dbReference type="SUPFAM" id="SSF55307">
    <property type="entry name" value="Tubulin C-terminal domain-like"/>
    <property type="match status" value="1"/>
</dbReference>
<dbReference type="InterPro" id="IPR000158">
    <property type="entry name" value="Cell_div_FtsZ"/>
</dbReference>
<dbReference type="PROSITE" id="PS01135">
    <property type="entry name" value="FTSZ_2"/>
    <property type="match status" value="1"/>
</dbReference>
<dbReference type="PANTHER" id="PTHR30314">
    <property type="entry name" value="CELL DIVISION PROTEIN FTSZ-RELATED"/>
    <property type="match status" value="1"/>
</dbReference>
<dbReference type="SMART" id="SM00864">
    <property type="entry name" value="Tubulin"/>
    <property type="match status" value="1"/>
</dbReference>
<dbReference type="GO" id="GO:0051301">
    <property type="term" value="P:cell division"/>
    <property type="evidence" value="ECO:0007669"/>
    <property type="project" value="UniProtKB-KW"/>
</dbReference>
<name>A0ABW1L3L3_9BACL</name>
<feature type="domain" description="Tubulin/FtsZ 2-layer sandwich" evidence="10">
    <location>
        <begin position="207"/>
        <end position="324"/>
    </location>
</feature>
<feature type="compositionally biased region" description="Basic and acidic residues" evidence="8">
    <location>
        <begin position="349"/>
        <end position="359"/>
    </location>
</feature>
<dbReference type="InterPro" id="IPR037103">
    <property type="entry name" value="Tubulin/FtsZ-like_C"/>
</dbReference>
<dbReference type="PROSITE" id="PS01134">
    <property type="entry name" value="FTSZ_1"/>
    <property type="match status" value="1"/>
</dbReference>
<feature type="compositionally biased region" description="Low complexity" evidence="8">
    <location>
        <begin position="332"/>
        <end position="347"/>
    </location>
</feature>
<dbReference type="InterPro" id="IPR003008">
    <property type="entry name" value="Tubulin_FtsZ_GTPase"/>
</dbReference>
<dbReference type="RefSeq" id="WP_377732258.1">
    <property type="nucleotide sequence ID" value="NZ_JBHSRI010000002.1"/>
</dbReference>
<evidence type="ECO:0000256" key="1">
    <source>
        <dbReference type="ARBA" id="ARBA00009690"/>
    </source>
</evidence>
<dbReference type="InterPro" id="IPR045061">
    <property type="entry name" value="FtsZ/CetZ"/>
</dbReference>
<comment type="subunit">
    <text evidence="5">Homodimer. Polymerizes to form a dynamic ring structure in a strictly GTP-dependent manner. Interacts directly with several other division proteins.</text>
</comment>
<gene>
    <name evidence="5 11" type="primary">ftsZ</name>
    <name evidence="11" type="ORF">ACFPYN_02170</name>
</gene>
<keyword evidence="2 5" id="KW-0547">Nucleotide-binding</keyword>
<sequence length="395" mass="42098">MLEFDTSLDQLAVIKVIGVGGGGNNAVNRMIEHGVKGVEFIAVNTDAQALNLSRSEIKLQIGAKLTRGLGAGANPEVGKKAAEESKEQIEEALRGADMVFVTAGMGGGTGTGAAPVIAQIAREIGALTVGVVTRPFTFEGRKRQTQAIGGIGSMKEAVDTLIVIPNDRLLEIVDKNTPMLEAFREADNVLRQGVQGISDLIAVPGLINLDFADVKTIMSNKGSALMGIGISSGENRAAEAAKKAISSPLLETSIDGAKGVLMNITGGSNLSLFEVQEAADIVASASDEDVNMIFGSVINDNLKDEIIVTVIATGFNEDQNTNRVTRSGGFGASRSQQAAPPQQSQQPLRETRESRREEAPSYQQETPRREREQQTSQQEDTLDIPTFLRNRQKRN</sequence>
<dbReference type="PRINTS" id="PR00423">
    <property type="entry name" value="CELLDVISFTSZ"/>
</dbReference>
<dbReference type="SUPFAM" id="SSF52490">
    <property type="entry name" value="Tubulin nucleotide-binding domain-like"/>
    <property type="match status" value="1"/>
</dbReference>
<evidence type="ECO:0000259" key="10">
    <source>
        <dbReference type="SMART" id="SM00865"/>
    </source>
</evidence>
<dbReference type="InterPro" id="IPR020805">
    <property type="entry name" value="Cell_div_FtsZ_CS"/>
</dbReference>
<dbReference type="EMBL" id="JBHSRI010000002">
    <property type="protein sequence ID" value="MFC6038250.1"/>
    <property type="molecule type" value="Genomic_DNA"/>
</dbReference>
<feature type="binding site" evidence="5">
    <location>
        <position position="139"/>
    </location>
    <ligand>
        <name>GTP</name>
        <dbReference type="ChEBI" id="CHEBI:37565"/>
    </ligand>
</feature>
<comment type="function">
    <text evidence="5 7">Essential cell division protein that forms a contractile ring structure (Z ring) at the future cell division site. The regulation of the ring assembly controls the timing and the location of cell division. One of the functions of the FtsZ ring is to recruit other cell division proteins to the septum to produce a new cell wall between the dividing cells. Binds GTP and shows GTPase activity.</text>
</comment>
<dbReference type="InterPro" id="IPR008280">
    <property type="entry name" value="Tub_FtsZ_C"/>
</dbReference>
<evidence type="ECO:0000256" key="8">
    <source>
        <dbReference type="SAM" id="MobiDB-lite"/>
    </source>
</evidence>
<dbReference type="HAMAP" id="MF_00909">
    <property type="entry name" value="FtsZ"/>
    <property type="match status" value="1"/>
</dbReference>
<feature type="binding site" evidence="5">
    <location>
        <position position="143"/>
    </location>
    <ligand>
        <name>GTP</name>
        <dbReference type="ChEBI" id="CHEBI:37565"/>
    </ligand>
</feature>
<organism evidence="11 12">
    <name type="scientific">Paenisporosarcina macmurdoensis</name>
    <dbReference type="NCBI Taxonomy" id="212659"/>
    <lineage>
        <taxon>Bacteria</taxon>
        <taxon>Bacillati</taxon>
        <taxon>Bacillota</taxon>
        <taxon>Bacilli</taxon>
        <taxon>Bacillales</taxon>
        <taxon>Caryophanaceae</taxon>
        <taxon>Paenisporosarcina</taxon>
    </lineage>
</organism>
<keyword evidence="4 5" id="KW-0717">Septation</keyword>